<evidence type="ECO:0000256" key="1">
    <source>
        <dbReference type="ARBA" id="ARBA00008834"/>
    </source>
</evidence>
<dbReference type="AlphaFoldDB" id="A0A9W7BVM6"/>
<dbReference type="InterPro" id="IPR000743">
    <property type="entry name" value="Glyco_hydro_28"/>
</dbReference>
<evidence type="ECO:0000313" key="7">
    <source>
        <dbReference type="Proteomes" id="UP001165160"/>
    </source>
</evidence>
<proteinExistence type="inferred from homology"/>
<comment type="similarity">
    <text evidence="1 4">Belongs to the glycosyl hydrolase 28 family.</text>
</comment>
<evidence type="ECO:0000256" key="2">
    <source>
        <dbReference type="ARBA" id="ARBA00022801"/>
    </source>
</evidence>
<dbReference type="InterPro" id="IPR012334">
    <property type="entry name" value="Pectin_lyas_fold"/>
</dbReference>
<dbReference type="PANTHER" id="PTHR31339:SF9">
    <property type="entry name" value="PLASMIN AND FIBRONECTIN-BINDING PROTEIN A"/>
    <property type="match status" value="1"/>
</dbReference>
<organism evidence="6 7">
    <name type="scientific">Triparma verrucosa</name>
    <dbReference type="NCBI Taxonomy" id="1606542"/>
    <lineage>
        <taxon>Eukaryota</taxon>
        <taxon>Sar</taxon>
        <taxon>Stramenopiles</taxon>
        <taxon>Ochrophyta</taxon>
        <taxon>Bolidophyceae</taxon>
        <taxon>Parmales</taxon>
        <taxon>Triparmaceae</taxon>
        <taxon>Triparma</taxon>
    </lineage>
</organism>
<keyword evidence="3 4" id="KW-0326">Glycosidase</keyword>
<reference evidence="7" key="1">
    <citation type="journal article" date="2023" name="Commun. Biol.">
        <title>Genome analysis of Parmales, the sister group of diatoms, reveals the evolutionary specialization of diatoms from phago-mixotrophs to photoautotrophs.</title>
        <authorList>
            <person name="Ban H."/>
            <person name="Sato S."/>
            <person name="Yoshikawa S."/>
            <person name="Yamada K."/>
            <person name="Nakamura Y."/>
            <person name="Ichinomiya M."/>
            <person name="Sato N."/>
            <person name="Blanc-Mathieu R."/>
            <person name="Endo H."/>
            <person name="Kuwata A."/>
            <person name="Ogata H."/>
        </authorList>
    </citation>
    <scope>NUCLEOTIDE SEQUENCE [LARGE SCALE GENOMIC DNA]</scope>
    <source>
        <strain evidence="7">NIES 3699</strain>
    </source>
</reference>
<dbReference type="GO" id="GO:0005975">
    <property type="term" value="P:carbohydrate metabolic process"/>
    <property type="evidence" value="ECO:0007669"/>
    <property type="project" value="InterPro"/>
</dbReference>
<dbReference type="GO" id="GO:0004650">
    <property type="term" value="F:polygalacturonase activity"/>
    <property type="evidence" value="ECO:0007669"/>
    <property type="project" value="InterPro"/>
</dbReference>
<dbReference type="EMBL" id="BRXX01000165">
    <property type="protein sequence ID" value="GMH95281.1"/>
    <property type="molecule type" value="Genomic_DNA"/>
</dbReference>
<evidence type="ECO:0000256" key="3">
    <source>
        <dbReference type="ARBA" id="ARBA00023295"/>
    </source>
</evidence>
<dbReference type="SMART" id="SM00710">
    <property type="entry name" value="PbH1"/>
    <property type="match status" value="4"/>
</dbReference>
<evidence type="ECO:0000256" key="5">
    <source>
        <dbReference type="SAM" id="SignalP"/>
    </source>
</evidence>
<keyword evidence="7" id="KW-1185">Reference proteome</keyword>
<accession>A0A9W7BVM6</accession>
<feature type="chain" id="PRO_5040979040" evidence="5">
    <location>
        <begin position="22"/>
        <end position="421"/>
    </location>
</feature>
<dbReference type="InterPro" id="IPR051801">
    <property type="entry name" value="GH28_Enzymes"/>
</dbReference>
<name>A0A9W7BVM6_9STRA</name>
<dbReference type="InterPro" id="IPR011050">
    <property type="entry name" value="Pectin_lyase_fold/virulence"/>
</dbReference>
<gene>
    <name evidence="6" type="ORF">TrVE_jg814</name>
</gene>
<feature type="signal peptide" evidence="5">
    <location>
        <begin position="1"/>
        <end position="21"/>
    </location>
</feature>
<protein>
    <submittedName>
        <fullName evidence="6">Uncharacterized protein</fullName>
    </submittedName>
</protein>
<evidence type="ECO:0000313" key="6">
    <source>
        <dbReference type="EMBL" id="GMH95281.1"/>
    </source>
</evidence>
<comment type="caution">
    <text evidence="6">The sequence shown here is derived from an EMBL/GenBank/DDBJ whole genome shotgun (WGS) entry which is preliminary data.</text>
</comment>
<dbReference type="SUPFAM" id="SSF51126">
    <property type="entry name" value="Pectin lyase-like"/>
    <property type="match status" value="1"/>
</dbReference>
<keyword evidence="2 4" id="KW-0378">Hydrolase</keyword>
<dbReference type="PANTHER" id="PTHR31339">
    <property type="entry name" value="PECTIN LYASE-RELATED"/>
    <property type="match status" value="1"/>
</dbReference>
<dbReference type="Gene3D" id="2.160.20.10">
    <property type="entry name" value="Single-stranded right-handed beta-helix, Pectin lyase-like"/>
    <property type="match status" value="1"/>
</dbReference>
<dbReference type="Proteomes" id="UP001165160">
    <property type="component" value="Unassembled WGS sequence"/>
</dbReference>
<dbReference type="Pfam" id="PF00295">
    <property type="entry name" value="Glyco_hydro_28"/>
    <property type="match status" value="1"/>
</dbReference>
<sequence>MSYHPQLIFLLLLTYFRITSQTSFSELDRPITCQAHDSASLNNAIDTCCKAGDYQSPSQVLIDSGVGIISEGPLIIPCSNIILNVTGTLKFTDEFSDYPLVDYLPSYGEGRDVPTEKSYHPLIYGERIENVSIVGSGVIDGNGGKWWREHFRKGLNYSRPPLIEVQYVNHFRIEGVKIRDSPFWTVHPYASEEVFVKGVEIENPGWSPNTDGVDVDSCKNVHISNCVFRVGDDGISIKSGLNEAGREFGVPSENIHIENVTVHPMFDNLSTNGISIGSEMSGSVRNVTVKNVTIHSCESGIYIKSMEGRGGVVEDVKVEDVVMNTVLQGLRLSMNYMYRRGRRGLRGEANSSTPHFRNIAFKNITGTNVLEAGFIVGLKQSVIRNVSLTDVSLESKLGWTCFSTTGTFANVEPAPPEKCFR</sequence>
<keyword evidence="5" id="KW-0732">Signal</keyword>
<evidence type="ECO:0000256" key="4">
    <source>
        <dbReference type="RuleBase" id="RU361169"/>
    </source>
</evidence>
<dbReference type="InterPro" id="IPR006626">
    <property type="entry name" value="PbH1"/>
</dbReference>